<dbReference type="PROSITE" id="PS50222">
    <property type="entry name" value="EF_HAND_2"/>
    <property type="match status" value="1"/>
</dbReference>
<gene>
    <name evidence="2" type="ORF">TSIB3V08_LOCUS6974</name>
</gene>
<dbReference type="EMBL" id="OC003153">
    <property type="protein sequence ID" value="CAD7262878.1"/>
    <property type="molecule type" value="Genomic_DNA"/>
</dbReference>
<dbReference type="InterPro" id="IPR002048">
    <property type="entry name" value="EF_hand_dom"/>
</dbReference>
<evidence type="ECO:0000259" key="1">
    <source>
        <dbReference type="PROSITE" id="PS50222"/>
    </source>
</evidence>
<name>A0A7R9G279_TIMSH</name>
<proteinExistence type="predicted"/>
<dbReference type="GO" id="GO:0005509">
    <property type="term" value="F:calcium ion binding"/>
    <property type="evidence" value="ECO:0007669"/>
    <property type="project" value="InterPro"/>
</dbReference>
<feature type="domain" description="EF-hand" evidence="1">
    <location>
        <begin position="15"/>
        <end position="50"/>
    </location>
</feature>
<sequence>MVLFSLEKQLVRPETPSEVAQRVFKSFDPEGNNFISSLLLQDVLKALDLVSETEYIASYYSFGQRGGGSDDPNPMVVAKVVDLITHAPWMSLFFVTDGAEFPPSTLGAVERIGLSLGSKRSRTIVDPPGDRQHLYLLRHNKSKLAMGEELGRLLAPFICKPHRRAFAEDTQGPAEKEAPTVGFLDISTIPTELMELLYHKGRAKLLLPSAAGPPGTIPSQTARRGEYISGEHGSRDALDTSVDQLGQRYTSKVPWCRRVGVYNPGTLCGADGEYHQGTRCRPPTRLPGVHEFVCTCQVLDVEPTGNTTKVPGVDESEFISNRKCLKKARTGSLSSKELFQDLCISIRLAQHQEFAQELHGLQTSHQNDEDEVLLGFYNTVEAYVLPPDGSGEDGDIFASPDDMAADRDVRQENDHITRCCGWPRKVSTLLRIFGVATQQPLSKMSYDVQNQVGFSSCTDRKWKWKSDWSCAFLHMDVRDSAIFNPRVSVAVPLSVFPTTSSFATYTAPHNTSILTSYTLHFHSVYRNSAQNSSPPLFPSLSVQPHHNFPKLFLTIPYPSLALLTVTTPSYSPSSSPFLPLLRLSSPLFHTEFFPISLTITSPSPLR</sequence>
<reference evidence="2" key="1">
    <citation type="submission" date="2020-11" db="EMBL/GenBank/DDBJ databases">
        <authorList>
            <person name="Tran Van P."/>
        </authorList>
    </citation>
    <scope>NUCLEOTIDE SEQUENCE</scope>
</reference>
<evidence type="ECO:0000313" key="2">
    <source>
        <dbReference type="EMBL" id="CAD7262878.1"/>
    </source>
</evidence>
<protein>
    <recommendedName>
        <fullName evidence="1">EF-hand domain-containing protein</fullName>
    </recommendedName>
</protein>
<dbReference type="AlphaFoldDB" id="A0A7R9G279"/>
<organism evidence="2">
    <name type="scientific">Timema shepardi</name>
    <name type="common">Walking stick</name>
    <dbReference type="NCBI Taxonomy" id="629360"/>
    <lineage>
        <taxon>Eukaryota</taxon>
        <taxon>Metazoa</taxon>
        <taxon>Ecdysozoa</taxon>
        <taxon>Arthropoda</taxon>
        <taxon>Hexapoda</taxon>
        <taxon>Insecta</taxon>
        <taxon>Pterygota</taxon>
        <taxon>Neoptera</taxon>
        <taxon>Polyneoptera</taxon>
        <taxon>Phasmatodea</taxon>
        <taxon>Timematodea</taxon>
        <taxon>Timematoidea</taxon>
        <taxon>Timematidae</taxon>
        <taxon>Timema</taxon>
    </lineage>
</organism>
<accession>A0A7R9G279</accession>